<dbReference type="PROSITE" id="PS51257">
    <property type="entry name" value="PROKAR_LIPOPROTEIN"/>
    <property type="match status" value="1"/>
</dbReference>
<reference evidence="2" key="1">
    <citation type="submission" date="2018-06" db="EMBL/GenBank/DDBJ databases">
        <authorList>
            <person name="Zhirakovskaya E."/>
        </authorList>
    </citation>
    <scope>NUCLEOTIDE SEQUENCE</scope>
</reference>
<organism evidence="2">
    <name type="scientific">hydrothermal vent metagenome</name>
    <dbReference type="NCBI Taxonomy" id="652676"/>
    <lineage>
        <taxon>unclassified sequences</taxon>
        <taxon>metagenomes</taxon>
        <taxon>ecological metagenomes</taxon>
    </lineage>
</organism>
<proteinExistence type="predicted"/>
<feature type="compositionally biased region" description="Basic and acidic residues" evidence="1">
    <location>
        <begin position="41"/>
        <end position="59"/>
    </location>
</feature>
<feature type="region of interest" description="Disordered" evidence="1">
    <location>
        <begin position="29"/>
        <end position="59"/>
    </location>
</feature>
<evidence type="ECO:0000313" key="2">
    <source>
        <dbReference type="EMBL" id="VAX42362.1"/>
    </source>
</evidence>
<dbReference type="EMBL" id="UOGL01000649">
    <property type="protein sequence ID" value="VAX42362.1"/>
    <property type="molecule type" value="Genomic_DNA"/>
</dbReference>
<name>A0A3B1DNL5_9ZZZZ</name>
<gene>
    <name evidence="2" type="ORF">MNBD_PLANCTO02-1087</name>
</gene>
<protein>
    <submittedName>
        <fullName evidence="2">Uncharacterized protein</fullName>
    </submittedName>
</protein>
<accession>A0A3B1DNL5</accession>
<dbReference type="AlphaFoldDB" id="A0A3B1DNL5"/>
<sequence>MKYTAPVSLMAIALFAFAFLGCSSDAPKTNKDKGNAATTGDGHKHDGAHDHGKDKDKEEVKLSADDLAAVKAQKICPVTKEKLDSMGVPIKVDVKGGPIWVCCKSCIKEVKANPEKFLAVLKKNKS</sequence>
<evidence type="ECO:0000256" key="1">
    <source>
        <dbReference type="SAM" id="MobiDB-lite"/>
    </source>
</evidence>